<dbReference type="InterPro" id="IPR012337">
    <property type="entry name" value="RNaseH-like_sf"/>
</dbReference>
<protein>
    <submittedName>
        <fullName evidence="4">Zinc finger MYM-type protein 1-like</fullName>
    </submittedName>
</protein>
<dbReference type="SUPFAM" id="SSF53098">
    <property type="entry name" value="Ribonuclease H-like"/>
    <property type="match status" value="1"/>
</dbReference>
<dbReference type="Pfam" id="PF14291">
    <property type="entry name" value="DUF4371"/>
    <property type="match status" value="1"/>
</dbReference>
<reference evidence="4" key="2">
    <citation type="submission" date="2025-08" db="UniProtKB">
        <authorList>
            <consortium name="RefSeq"/>
        </authorList>
    </citation>
    <scope>IDENTIFICATION</scope>
</reference>
<feature type="domain" description="DUF4371" evidence="2">
    <location>
        <begin position="9"/>
        <end position="99"/>
    </location>
</feature>
<reference evidence="3" key="1">
    <citation type="submission" date="2025-05" db="UniProtKB">
        <authorList>
            <consortium name="RefSeq"/>
        </authorList>
    </citation>
    <scope>NUCLEOTIDE SEQUENCE [LARGE SCALE GENOMIC DNA]</scope>
</reference>
<dbReference type="RefSeq" id="XP_065645282.1">
    <property type="nucleotide sequence ID" value="XM_065789210.1"/>
</dbReference>
<dbReference type="PANTHER" id="PTHR45749:SF28">
    <property type="entry name" value="ZINC FINGER MYM-TYPE PROTEIN 1-LIKE-RELATED"/>
    <property type="match status" value="1"/>
</dbReference>
<accession>A0ABM4B8S9</accession>
<dbReference type="InterPro" id="IPR025398">
    <property type="entry name" value="DUF4371"/>
</dbReference>
<dbReference type="Proteomes" id="UP001652625">
    <property type="component" value="Chromosome 02"/>
</dbReference>
<evidence type="ECO:0000313" key="4">
    <source>
        <dbReference type="RefSeq" id="XP_065645282.1"/>
    </source>
</evidence>
<proteinExistence type="predicted"/>
<keyword evidence="3" id="KW-1185">Reference proteome</keyword>
<dbReference type="PANTHER" id="PTHR45749">
    <property type="match status" value="1"/>
</dbReference>
<evidence type="ECO:0000259" key="1">
    <source>
        <dbReference type="Pfam" id="PF05699"/>
    </source>
</evidence>
<dbReference type="InterPro" id="IPR008906">
    <property type="entry name" value="HATC_C_dom"/>
</dbReference>
<evidence type="ECO:0000259" key="2">
    <source>
        <dbReference type="Pfam" id="PF14291"/>
    </source>
</evidence>
<dbReference type="GeneID" id="136075773"/>
<dbReference type="Pfam" id="PF05699">
    <property type="entry name" value="Dimer_Tnp_hAT"/>
    <property type="match status" value="1"/>
</dbReference>
<evidence type="ECO:0000313" key="3">
    <source>
        <dbReference type="Proteomes" id="UP001652625"/>
    </source>
</evidence>
<name>A0ABM4B8S9_HYDVU</name>
<feature type="domain" description="HAT C-terminal dimerisation" evidence="1">
    <location>
        <begin position="365"/>
        <end position="421"/>
    </location>
</feature>
<gene>
    <name evidence="4" type="primary">LOC136075773</name>
</gene>
<sequence>MYKVYIEEIKREIDKARFVSLQADETTDVSCRSQFVIILRYLKGYQPVERFIAFIDVQDRTAMGLTNVLKEELNCFGLKEKLIAQAYDGAAVMSGSRNGVQSLMKEVYPNAHYVHCYAHQLNLVLKKVCSSNKRVRTFFSTLSGFGVFFTSSPKRNDLLREITFKQIPRVCETRWNFRSKIVTCIKENKTKIGECFDKIINDEGWDDTSVWQSVGNSNTITIKEAFEKFELSINFVRNSITDNVSGSILNDCDEMHENRMKRNTSIELLIEDAKDACDKVINEISDRFRSIEIFKSFSILDPKNFKFNRQQFPRNHIKNILTNFPMLSEVKLMSELTVLYENAVFSDIGTINALSQFMHENNLIETFSEVSKLIEIVLVTPVSTADAERCFSTLKRIKTLLRNSTGQDRLNALAVLSIHKDYLQDIDQFNQKVIEMFSLMKQRRAEYLYK</sequence>
<organism evidence="3 4">
    <name type="scientific">Hydra vulgaris</name>
    <name type="common">Hydra</name>
    <name type="synonym">Hydra attenuata</name>
    <dbReference type="NCBI Taxonomy" id="6087"/>
    <lineage>
        <taxon>Eukaryota</taxon>
        <taxon>Metazoa</taxon>
        <taxon>Cnidaria</taxon>
        <taxon>Hydrozoa</taxon>
        <taxon>Hydroidolina</taxon>
        <taxon>Anthoathecata</taxon>
        <taxon>Aplanulata</taxon>
        <taxon>Hydridae</taxon>
        <taxon>Hydra</taxon>
    </lineage>
</organism>